<dbReference type="Proteomes" id="UP000748332">
    <property type="component" value="Unassembled WGS sequence"/>
</dbReference>
<dbReference type="GO" id="GO:0016757">
    <property type="term" value="F:glycosyltransferase activity"/>
    <property type="evidence" value="ECO:0007669"/>
    <property type="project" value="UniProtKB-KW"/>
</dbReference>
<dbReference type="AlphaFoldDB" id="A0A955HYX6"/>
<reference evidence="3" key="1">
    <citation type="submission" date="2020-04" db="EMBL/GenBank/DDBJ databases">
        <authorList>
            <person name="Zhang T."/>
        </authorList>
    </citation>
    <scope>NUCLEOTIDE SEQUENCE</scope>
    <source>
        <strain evidence="3">HKST-UBA16</strain>
    </source>
</reference>
<evidence type="ECO:0000256" key="1">
    <source>
        <dbReference type="ARBA" id="ARBA00022679"/>
    </source>
</evidence>
<dbReference type="Gene3D" id="3.40.50.2000">
    <property type="entry name" value="Glycogen Phosphorylase B"/>
    <property type="match status" value="1"/>
</dbReference>
<proteinExistence type="predicted"/>
<reference evidence="3" key="2">
    <citation type="journal article" date="2021" name="Microbiome">
        <title>Successional dynamics and alternative stable states in a saline activated sludge microbial community over 9 years.</title>
        <authorList>
            <person name="Wang Y."/>
            <person name="Ye J."/>
            <person name="Ju F."/>
            <person name="Liu L."/>
            <person name="Boyd J.A."/>
            <person name="Deng Y."/>
            <person name="Parks D.H."/>
            <person name="Jiang X."/>
            <person name="Yin X."/>
            <person name="Woodcroft B.J."/>
            <person name="Tyson G.W."/>
            <person name="Hugenholtz P."/>
            <person name="Polz M.F."/>
            <person name="Zhang T."/>
        </authorList>
    </citation>
    <scope>NUCLEOTIDE SEQUENCE</scope>
    <source>
        <strain evidence="3">HKST-UBA16</strain>
    </source>
</reference>
<comment type="caution">
    <text evidence="3">The sequence shown here is derived from an EMBL/GenBank/DDBJ whole genome shotgun (WGS) entry which is preliminary data.</text>
</comment>
<keyword evidence="3" id="KW-0328">Glycosyltransferase</keyword>
<dbReference type="PANTHER" id="PTHR46401">
    <property type="entry name" value="GLYCOSYLTRANSFERASE WBBK-RELATED"/>
    <property type="match status" value="1"/>
</dbReference>
<feature type="domain" description="Glycosyl transferase family 1" evidence="2">
    <location>
        <begin position="149"/>
        <end position="293"/>
    </location>
</feature>
<gene>
    <name evidence="3" type="ORF">KC622_00100</name>
</gene>
<dbReference type="Pfam" id="PF00534">
    <property type="entry name" value="Glycos_transf_1"/>
    <property type="match status" value="1"/>
</dbReference>
<dbReference type="InterPro" id="IPR001296">
    <property type="entry name" value="Glyco_trans_1"/>
</dbReference>
<dbReference type="PANTHER" id="PTHR46401:SF2">
    <property type="entry name" value="GLYCOSYLTRANSFERASE WBBK-RELATED"/>
    <property type="match status" value="1"/>
</dbReference>
<dbReference type="SUPFAM" id="SSF53756">
    <property type="entry name" value="UDP-Glycosyltransferase/glycogen phosphorylase"/>
    <property type="match status" value="1"/>
</dbReference>
<dbReference type="EMBL" id="JAGQLM010000004">
    <property type="protein sequence ID" value="MCA9374712.1"/>
    <property type="molecule type" value="Genomic_DNA"/>
</dbReference>
<sequence length="320" mass="36583">ADRKVYFSFLQKIPFIKKLNKVLFFLWPVAAESLDLSGYDLVISSSSDVAKGVVTNYPTKHLCYMYSPMRYLWDQKDLYLERYSVLRKIILLPLLTKLRIWDVFANSRIDYLVTISDFVSQRISKYYDRIADQVIYPPVNLSKFMSLKKESAGNYFLALSPFEENKGGVDIVKLALRNNIKLRVTGIGALYKRCKKLARGNKNIEFLGWVSEEKKIELLRHAKGLLFLGVEDFGIAAVEAIAAGVPVLAYNSGGAQEIVVNKVNGILCDTLKPQELDTALKGFTEHGWDRKTMSDSVKHFDESIFRKKFDKLIQQNLQKD</sequence>
<dbReference type="EC" id="2.4.-.-" evidence="3"/>
<accession>A0A955HYX6</accession>
<name>A0A955HYX6_9BACT</name>
<protein>
    <submittedName>
        <fullName evidence="3">Glycosyltransferase</fullName>
        <ecNumber evidence="3">2.4.-.-</ecNumber>
    </submittedName>
</protein>
<evidence type="ECO:0000259" key="2">
    <source>
        <dbReference type="Pfam" id="PF00534"/>
    </source>
</evidence>
<organism evidence="3 4">
    <name type="scientific">Candidatus Dojkabacteria bacterium</name>
    <dbReference type="NCBI Taxonomy" id="2099670"/>
    <lineage>
        <taxon>Bacteria</taxon>
        <taxon>Candidatus Dojkabacteria</taxon>
    </lineage>
</organism>
<keyword evidence="1 3" id="KW-0808">Transferase</keyword>
<evidence type="ECO:0000313" key="3">
    <source>
        <dbReference type="EMBL" id="MCA9374712.1"/>
    </source>
</evidence>
<dbReference type="GO" id="GO:0009103">
    <property type="term" value="P:lipopolysaccharide biosynthetic process"/>
    <property type="evidence" value="ECO:0007669"/>
    <property type="project" value="TreeGrafter"/>
</dbReference>
<feature type="non-terminal residue" evidence="3">
    <location>
        <position position="1"/>
    </location>
</feature>
<evidence type="ECO:0000313" key="4">
    <source>
        <dbReference type="Proteomes" id="UP000748332"/>
    </source>
</evidence>